<sequence length="983" mass="114439">MENKRLNYISSLEQHVDTYVEPNNAEKYFVTFPYPYMNGKLHLGHLFTLSKAEFMARYQQLKGKNVLFPFAFHCTGMPISASADRLKEELKESEIFKDSKNIKVSEKLEEIKKESGSSVSKILTDMGISFSELKNFCDPIYWTKVFPILATKTLKSFHTLIDWRRSFITTNINPYYDSFVKFQFRKLKEANLISFGKRYSIFCPLTNQACLDHDRMKGEGILPVAIDLIKITILSEGDFFGKKLYGRIVFNNRPSKIIINSNDYFVVSKDFIFCKNIYENLKYQGFKESVVEIKGSLLMGLKCKILENEFVITEGKVNGCIVKGSSEQRRISAENESTNANGKINCCIIKECEDRLFLLENERKEISEISDNKTEISLNFTENLLRFYEPESEVISRSNVRCVVSLLDQYFIDYGNMDLKNKTKKCIEKMIFTKETKEMLIGGLDWINKWGCSRTFGLGTFIPWDNRYLIDSLSDSTIYMIFYTFKHFLFTDLEGKEEIFPVKFLNDSIWNFIIYNGSLEDILKNNSAEIKNYISILSECKKSFEYFYPLDLRVSGKDLIKNHLIFFLMNHCALFPEKYWPKRIFTNGHLMLNSEKMSKSTGNFLTVDDCISKYGVSASRMCLAICGDFNEDANFVESNANAFILKIFNFIVQIENLKDKISYFLSNCKNKNSEKIKDFEEKKLEKIKENQNKNSEEITERFVKISINANKENTDNGDIEYLDSAQFIKSILSTLSVSSLTYQEKFLLQSLNNFINLVDSNYSDMAYRDVVKYGFYEILNLKETFISLGGNSDSDLIILSYLCILLLIYPLIPSLSISLLSKFFKINRFSFPSIIFENKLSQKDEIKNISGIIQDKDSIIGIEYLKKIIKNIKFKASKVNKKNKKIKTVRLSIFNENSLEFWRNEIYAVRNKEDICLFLSKNDKNDIKHNLWADECFKWIEVNEIFVVKEFSKYIENKCGYSVRIVLGDKGIPYEPFIEFEFL</sequence>
<dbReference type="STRING" id="148818.A0A4Q9L1X7"/>
<protein>
    <recommendedName>
        <fullName evidence="2">leucine--tRNA ligase</fullName>
        <ecNumber evidence="2">6.1.1.4</ecNumber>
    </recommendedName>
    <alternativeName>
        <fullName evidence="8">Leucyl-tRNA synthetase</fullName>
    </alternativeName>
</protein>
<evidence type="ECO:0000256" key="2">
    <source>
        <dbReference type="ARBA" id="ARBA00013164"/>
    </source>
</evidence>
<reference evidence="15 16" key="1">
    <citation type="submission" date="2017-12" db="EMBL/GenBank/DDBJ databases">
        <authorList>
            <person name="Pombert J.-F."/>
            <person name="Haag K.L."/>
            <person name="Ebert D."/>
        </authorList>
    </citation>
    <scope>NUCLEOTIDE SEQUENCE [LARGE SCALE GENOMIC DNA]</scope>
    <source>
        <strain evidence="15">BE-OM-2</strain>
    </source>
</reference>
<name>A0A4Q9L1X7_9MICR</name>
<accession>A0A4Q9L1X7</accession>
<evidence type="ECO:0000259" key="14">
    <source>
        <dbReference type="Pfam" id="PF09334"/>
    </source>
</evidence>
<dbReference type="InterPro" id="IPR009080">
    <property type="entry name" value="tRNAsynth_Ia_anticodon-bd"/>
</dbReference>
<dbReference type="SUPFAM" id="SSF52374">
    <property type="entry name" value="Nucleotidylyl transferase"/>
    <property type="match status" value="1"/>
</dbReference>
<evidence type="ECO:0000256" key="5">
    <source>
        <dbReference type="ARBA" id="ARBA00022840"/>
    </source>
</evidence>
<evidence type="ECO:0000256" key="7">
    <source>
        <dbReference type="ARBA" id="ARBA00023146"/>
    </source>
</evidence>
<feature type="domain" description="Aminoacyl-tRNA synthetase class Ia" evidence="13">
    <location>
        <begin position="23"/>
        <end position="129"/>
    </location>
</feature>
<evidence type="ECO:0000256" key="3">
    <source>
        <dbReference type="ARBA" id="ARBA00022598"/>
    </source>
</evidence>
<keyword evidence="7 10" id="KW-0030">Aminoacyl-tRNA synthetase</keyword>
<dbReference type="VEuPathDB" id="MicrosporidiaDB:CWI39_1391p0010"/>
<dbReference type="InterPro" id="IPR002300">
    <property type="entry name" value="aa-tRNA-synth_Ia"/>
</dbReference>
<evidence type="ECO:0000256" key="9">
    <source>
        <dbReference type="ARBA" id="ARBA00047469"/>
    </source>
</evidence>
<evidence type="ECO:0000256" key="6">
    <source>
        <dbReference type="ARBA" id="ARBA00022917"/>
    </source>
</evidence>
<dbReference type="GO" id="GO:0006429">
    <property type="term" value="P:leucyl-tRNA aminoacylation"/>
    <property type="evidence" value="ECO:0007669"/>
    <property type="project" value="InterPro"/>
</dbReference>
<keyword evidence="12" id="KW-0812">Transmembrane</keyword>
<keyword evidence="16" id="KW-1185">Reference proteome</keyword>
<dbReference type="VEuPathDB" id="MicrosporidiaDB:CWI36_1354p0020"/>
<evidence type="ECO:0000259" key="13">
    <source>
        <dbReference type="Pfam" id="PF00133"/>
    </source>
</evidence>
<evidence type="ECO:0000256" key="4">
    <source>
        <dbReference type="ARBA" id="ARBA00022741"/>
    </source>
</evidence>
<dbReference type="EC" id="6.1.1.4" evidence="2"/>
<keyword evidence="3 10" id="KW-0436">Ligase</keyword>
<comment type="similarity">
    <text evidence="1 10">Belongs to the class-I aminoacyl-tRNA synthetase family.</text>
</comment>
<dbReference type="PANTHER" id="PTHR45794:SF1">
    <property type="entry name" value="LEUCINE--TRNA LIGASE, CYTOPLASMIC"/>
    <property type="match status" value="1"/>
</dbReference>
<evidence type="ECO:0000313" key="15">
    <source>
        <dbReference type="EMBL" id="TBU01388.1"/>
    </source>
</evidence>
<feature type="coiled-coil region" evidence="11">
    <location>
        <begin position="670"/>
        <end position="701"/>
    </location>
</feature>
<dbReference type="AlphaFoldDB" id="A0A4Q9L1X7"/>
<dbReference type="InterPro" id="IPR015413">
    <property type="entry name" value="Methionyl/Leucyl_tRNA_Synth"/>
</dbReference>
<organism evidence="15 16">
    <name type="scientific">Hamiltosporidium magnivora</name>
    <dbReference type="NCBI Taxonomy" id="148818"/>
    <lineage>
        <taxon>Eukaryota</taxon>
        <taxon>Fungi</taxon>
        <taxon>Fungi incertae sedis</taxon>
        <taxon>Microsporidia</taxon>
        <taxon>Dubosqiidae</taxon>
        <taxon>Hamiltosporidium</taxon>
    </lineage>
</organism>
<keyword evidence="11" id="KW-0175">Coiled coil</keyword>
<dbReference type="GO" id="GO:0004823">
    <property type="term" value="F:leucine-tRNA ligase activity"/>
    <property type="evidence" value="ECO:0007669"/>
    <property type="project" value="UniProtKB-EC"/>
</dbReference>
<dbReference type="Pfam" id="PF09334">
    <property type="entry name" value="tRNA-synt_1g"/>
    <property type="match status" value="1"/>
</dbReference>
<gene>
    <name evidence="15" type="ORF">CWI36_1354p0020</name>
</gene>
<feature type="transmembrane region" description="Helical" evidence="12">
    <location>
        <begin position="796"/>
        <end position="820"/>
    </location>
</feature>
<evidence type="ECO:0000256" key="11">
    <source>
        <dbReference type="SAM" id="Coils"/>
    </source>
</evidence>
<proteinExistence type="inferred from homology"/>
<dbReference type="Pfam" id="PF00133">
    <property type="entry name" value="tRNA-synt_1"/>
    <property type="match status" value="1"/>
</dbReference>
<dbReference type="Proteomes" id="UP000291404">
    <property type="component" value="Unassembled WGS sequence"/>
</dbReference>
<feature type="coiled-coil region" evidence="11">
    <location>
        <begin position="349"/>
        <end position="379"/>
    </location>
</feature>
<keyword evidence="4 10" id="KW-0547">Nucleotide-binding</keyword>
<feature type="domain" description="Methionyl/Leucyl tRNA synthetase" evidence="14">
    <location>
        <begin position="532"/>
        <end position="640"/>
    </location>
</feature>
<keyword evidence="6 10" id="KW-0648">Protein biosynthesis</keyword>
<dbReference type="GO" id="GO:0005524">
    <property type="term" value="F:ATP binding"/>
    <property type="evidence" value="ECO:0007669"/>
    <property type="project" value="UniProtKB-KW"/>
</dbReference>
<dbReference type="EMBL" id="PITI01001354">
    <property type="protein sequence ID" value="TBU01388.1"/>
    <property type="molecule type" value="Genomic_DNA"/>
</dbReference>
<dbReference type="SUPFAM" id="SSF47323">
    <property type="entry name" value="Anticodon-binding domain of a subclass of class I aminoacyl-tRNA synthetases"/>
    <property type="match status" value="1"/>
</dbReference>
<keyword evidence="5 10" id="KW-0067">ATP-binding</keyword>
<keyword evidence="12" id="KW-0472">Membrane</keyword>
<comment type="catalytic activity">
    <reaction evidence="9">
        <text>tRNA(Leu) + L-leucine + ATP = L-leucyl-tRNA(Leu) + AMP + diphosphate</text>
        <dbReference type="Rhea" id="RHEA:11688"/>
        <dbReference type="Rhea" id="RHEA-COMP:9613"/>
        <dbReference type="Rhea" id="RHEA-COMP:9622"/>
        <dbReference type="ChEBI" id="CHEBI:30616"/>
        <dbReference type="ChEBI" id="CHEBI:33019"/>
        <dbReference type="ChEBI" id="CHEBI:57427"/>
        <dbReference type="ChEBI" id="CHEBI:78442"/>
        <dbReference type="ChEBI" id="CHEBI:78494"/>
        <dbReference type="ChEBI" id="CHEBI:456215"/>
        <dbReference type="EC" id="6.1.1.4"/>
    </reaction>
</comment>
<evidence type="ECO:0000313" key="16">
    <source>
        <dbReference type="Proteomes" id="UP000291404"/>
    </source>
</evidence>
<evidence type="ECO:0000256" key="8">
    <source>
        <dbReference type="ARBA" id="ARBA00030520"/>
    </source>
</evidence>
<comment type="caution">
    <text evidence="15">The sequence shown here is derived from an EMBL/GenBank/DDBJ whole genome shotgun (WGS) entry which is preliminary data.</text>
</comment>
<dbReference type="InterPro" id="IPR014729">
    <property type="entry name" value="Rossmann-like_a/b/a_fold"/>
</dbReference>
<evidence type="ECO:0000256" key="10">
    <source>
        <dbReference type="RuleBase" id="RU363035"/>
    </source>
</evidence>
<dbReference type="PANTHER" id="PTHR45794">
    <property type="entry name" value="LEUCYL-TRNA SYNTHETASE"/>
    <property type="match status" value="1"/>
</dbReference>
<dbReference type="PROSITE" id="PS00178">
    <property type="entry name" value="AA_TRNA_LIGASE_I"/>
    <property type="match status" value="1"/>
</dbReference>
<keyword evidence="12" id="KW-1133">Transmembrane helix</keyword>
<evidence type="ECO:0000256" key="1">
    <source>
        <dbReference type="ARBA" id="ARBA00005594"/>
    </source>
</evidence>
<dbReference type="InterPro" id="IPR004493">
    <property type="entry name" value="Leu-tRNA-synth_Ia_arc/euk"/>
</dbReference>
<dbReference type="CDD" id="cd00812">
    <property type="entry name" value="LeuRS_core"/>
    <property type="match status" value="1"/>
</dbReference>
<dbReference type="Gene3D" id="3.40.50.620">
    <property type="entry name" value="HUPs"/>
    <property type="match status" value="2"/>
</dbReference>
<dbReference type="InterPro" id="IPR001412">
    <property type="entry name" value="aa-tRNA-synth_I_CS"/>
</dbReference>
<evidence type="ECO:0000256" key="12">
    <source>
        <dbReference type="SAM" id="Phobius"/>
    </source>
</evidence>